<evidence type="ECO:0000256" key="3">
    <source>
        <dbReference type="ARBA" id="ARBA00023125"/>
    </source>
</evidence>
<evidence type="ECO:0000256" key="1">
    <source>
        <dbReference type="ARBA" id="ARBA00022723"/>
    </source>
</evidence>
<dbReference type="GO" id="GO:0000981">
    <property type="term" value="F:DNA-binding transcription factor activity, RNA polymerase II-specific"/>
    <property type="evidence" value="ECO:0007669"/>
    <property type="project" value="InterPro"/>
</dbReference>
<dbReference type="RefSeq" id="XP_040697947.1">
    <property type="nucleotide sequence ID" value="XM_040840752.1"/>
</dbReference>
<name>A0A1L9T464_9EURO</name>
<dbReference type="GO" id="GO:0006351">
    <property type="term" value="P:DNA-templated transcription"/>
    <property type="evidence" value="ECO:0007669"/>
    <property type="project" value="InterPro"/>
</dbReference>
<dbReference type="AlphaFoldDB" id="A0A1L9T464"/>
<dbReference type="CDD" id="cd12148">
    <property type="entry name" value="fungal_TF_MHR"/>
    <property type="match status" value="1"/>
</dbReference>
<evidence type="ECO:0000256" key="6">
    <source>
        <dbReference type="SAM" id="MobiDB-lite"/>
    </source>
</evidence>
<evidence type="ECO:0000256" key="2">
    <source>
        <dbReference type="ARBA" id="ARBA00023015"/>
    </source>
</evidence>
<dbReference type="InterPro" id="IPR053181">
    <property type="entry name" value="EcdB-like_regulator"/>
</dbReference>
<dbReference type="PANTHER" id="PTHR47785:SF5">
    <property type="entry name" value="ZN(II)2CYS6 TRANSCRIPTION FACTOR (EUROFUNG)"/>
    <property type="match status" value="1"/>
</dbReference>
<dbReference type="PANTHER" id="PTHR47785">
    <property type="entry name" value="ZN(II)2CYS6 TRANSCRIPTION FACTOR (EUROFUNG)-RELATED-RELATED"/>
    <property type="match status" value="1"/>
</dbReference>
<dbReference type="OrthoDB" id="4356994at2759"/>
<evidence type="ECO:0000256" key="4">
    <source>
        <dbReference type="ARBA" id="ARBA00023163"/>
    </source>
</evidence>
<sequence length="578" mass="64512">MEGGRRKLPRSGYPRRRAITACSTCRERKKKCDNTRPACSFCQQIGAQCDYSSRDSSSYDAASLTILNQLSVIESIVRRIPVGPSPETPGPPAAPLSHQSATGDTGSRSSDLDANYRVGTDDVLEWPVFEETLSSLPRHSYTHFYRANAYTYLDDAFHLPEASNSQSLQRILAAKPVALSISTERSDIERLVSRFFQNVHVKNPILDRRSVLKCCQEYYEHGALFNLETGLVLIICALGAVATGFDPSSNGHQEPSVESANLESLRLGRCYFAAAEKRLGVALVQPSTLAVQCLCLAGIYQIYTTNPMSALRLFHAAGSSLQLLIATNTNPLTALYNWALVYVGPASSQKASGQIWTQIAGIFFLSEIALRRLTDKVAEVVVSHIDCSLPSSQQIAMKELVPVVAELERQVHTWRENLPHQLQFPDVPQAADTEWKHYSRSRYYRVLELMFRPFIFTAIHVPECEPAVRYLAGKGLDSASKYLRHCATAHRHQGLWLNLRNQLREACLLLGSAIAGLEMPPDWYTGIERTLHSFQFWEKEYPPCQSYIRVIHMLISHLDARAEGGLAQLDNMHSGSEI</sequence>
<keyword evidence="3" id="KW-0238">DNA-binding</keyword>
<reference evidence="9" key="1">
    <citation type="journal article" date="2017" name="Genome Biol.">
        <title>Comparative genomics reveals high biological diversity and specific adaptations in the industrially and medically important fungal genus Aspergillus.</title>
        <authorList>
            <person name="de Vries R.P."/>
            <person name="Riley R."/>
            <person name="Wiebenga A."/>
            <person name="Aguilar-Osorio G."/>
            <person name="Amillis S."/>
            <person name="Uchima C.A."/>
            <person name="Anderluh G."/>
            <person name="Asadollahi M."/>
            <person name="Askin M."/>
            <person name="Barry K."/>
            <person name="Battaglia E."/>
            <person name="Bayram O."/>
            <person name="Benocci T."/>
            <person name="Braus-Stromeyer S.A."/>
            <person name="Caldana C."/>
            <person name="Canovas D."/>
            <person name="Cerqueira G.C."/>
            <person name="Chen F."/>
            <person name="Chen W."/>
            <person name="Choi C."/>
            <person name="Clum A."/>
            <person name="Dos Santos R.A."/>
            <person name="Damasio A.R."/>
            <person name="Diallinas G."/>
            <person name="Emri T."/>
            <person name="Fekete E."/>
            <person name="Flipphi M."/>
            <person name="Freyberg S."/>
            <person name="Gallo A."/>
            <person name="Gournas C."/>
            <person name="Habgood R."/>
            <person name="Hainaut M."/>
            <person name="Harispe M.L."/>
            <person name="Henrissat B."/>
            <person name="Hilden K.S."/>
            <person name="Hope R."/>
            <person name="Hossain A."/>
            <person name="Karabika E."/>
            <person name="Karaffa L."/>
            <person name="Karanyi Z."/>
            <person name="Krasevec N."/>
            <person name="Kuo A."/>
            <person name="Kusch H."/>
            <person name="LaButti K."/>
            <person name="Lagendijk E.L."/>
            <person name="Lapidus A."/>
            <person name="Levasseur A."/>
            <person name="Lindquist E."/>
            <person name="Lipzen A."/>
            <person name="Logrieco A.F."/>
            <person name="MacCabe A."/>
            <person name="Maekelae M.R."/>
            <person name="Malavazi I."/>
            <person name="Melin P."/>
            <person name="Meyer V."/>
            <person name="Mielnichuk N."/>
            <person name="Miskei M."/>
            <person name="Molnar A.P."/>
            <person name="Mule G."/>
            <person name="Ngan C.Y."/>
            <person name="Orejas M."/>
            <person name="Orosz E."/>
            <person name="Ouedraogo J.P."/>
            <person name="Overkamp K.M."/>
            <person name="Park H.-S."/>
            <person name="Perrone G."/>
            <person name="Piumi F."/>
            <person name="Punt P.J."/>
            <person name="Ram A.F."/>
            <person name="Ramon A."/>
            <person name="Rauscher S."/>
            <person name="Record E."/>
            <person name="Riano-Pachon D.M."/>
            <person name="Robert V."/>
            <person name="Roehrig J."/>
            <person name="Ruller R."/>
            <person name="Salamov A."/>
            <person name="Salih N.S."/>
            <person name="Samson R.A."/>
            <person name="Sandor E."/>
            <person name="Sanguinetti M."/>
            <person name="Schuetze T."/>
            <person name="Sepcic K."/>
            <person name="Shelest E."/>
            <person name="Sherlock G."/>
            <person name="Sophianopoulou V."/>
            <person name="Squina F.M."/>
            <person name="Sun H."/>
            <person name="Susca A."/>
            <person name="Todd R.B."/>
            <person name="Tsang A."/>
            <person name="Unkles S.E."/>
            <person name="van de Wiele N."/>
            <person name="van Rossen-Uffink D."/>
            <person name="Oliveira J.V."/>
            <person name="Vesth T.C."/>
            <person name="Visser J."/>
            <person name="Yu J.-H."/>
            <person name="Zhou M."/>
            <person name="Andersen M.R."/>
            <person name="Archer D.B."/>
            <person name="Baker S.E."/>
            <person name="Benoit I."/>
            <person name="Brakhage A.A."/>
            <person name="Braus G.H."/>
            <person name="Fischer R."/>
            <person name="Frisvad J.C."/>
            <person name="Goldman G.H."/>
            <person name="Houbraken J."/>
            <person name="Oakley B."/>
            <person name="Pocsi I."/>
            <person name="Scazzocchio C."/>
            <person name="Seiboth B."/>
            <person name="vanKuyk P.A."/>
            <person name="Wortman J."/>
            <person name="Dyer P.S."/>
            <person name="Grigoriev I.V."/>
        </authorList>
    </citation>
    <scope>NUCLEOTIDE SEQUENCE [LARGE SCALE GENOMIC DNA]</scope>
    <source>
        <strain evidence="9">CBS 593.65</strain>
    </source>
</reference>
<dbReference type="InterPro" id="IPR007219">
    <property type="entry name" value="XnlR_reg_dom"/>
</dbReference>
<dbReference type="SMART" id="SM00066">
    <property type="entry name" value="GAL4"/>
    <property type="match status" value="1"/>
</dbReference>
<feature type="domain" description="Zn(2)-C6 fungal-type" evidence="7">
    <location>
        <begin position="21"/>
        <end position="51"/>
    </location>
</feature>
<dbReference type="CDD" id="cd00067">
    <property type="entry name" value="GAL4"/>
    <property type="match status" value="1"/>
</dbReference>
<dbReference type="GO" id="GO:0003677">
    <property type="term" value="F:DNA binding"/>
    <property type="evidence" value="ECO:0007669"/>
    <property type="project" value="UniProtKB-KW"/>
</dbReference>
<evidence type="ECO:0000259" key="7">
    <source>
        <dbReference type="PROSITE" id="PS50048"/>
    </source>
</evidence>
<dbReference type="Proteomes" id="UP000184356">
    <property type="component" value="Unassembled WGS sequence"/>
</dbReference>
<keyword evidence="9" id="KW-1185">Reference proteome</keyword>
<keyword evidence="5" id="KW-0539">Nucleus</keyword>
<dbReference type="GeneID" id="63756825"/>
<evidence type="ECO:0000313" key="9">
    <source>
        <dbReference type="Proteomes" id="UP000184356"/>
    </source>
</evidence>
<proteinExistence type="predicted"/>
<feature type="compositionally biased region" description="Pro residues" evidence="6">
    <location>
        <begin position="83"/>
        <end position="94"/>
    </location>
</feature>
<dbReference type="STRING" id="1036612.A0A1L9T464"/>
<gene>
    <name evidence="8" type="ORF">ASPSYDRAFT_136274</name>
</gene>
<evidence type="ECO:0000256" key="5">
    <source>
        <dbReference type="ARBA" id="ARBA00023242"/>
    </source>
</evidence>
<protein>
    <recommendedName>
        <fullName evidence="7">Zn(2)-C6 fungal-type domain-containing protein</fullName>
    </recommendedName>
</protein>
<organism evidence="8 9">
    <name type="scientific">Aspergillus sydowii CBS 593.65</name>
    <dbReference type="NCBI Taxonomy" id="1036612"/>
    <lineage>
        <taxon>Eukaryota</taxon>
        <taxon>Fungi</taxon>
        <taxon>Dikarya</taxon>
        <taxon>Ascomycota</taxon>
        <taxon>Pezizomycotina</taxon>
        <taxon>Eurotiomycetes</taxon>
        <taxon>Eurotiomycetidae</taxon>
        <taxon>Eurotiales</taxon>
        <taxon>Aspergillaceae</taxon>
        <taxon>Aspergillus</taxon>
        <taxon>Aspergillus subgen. Nidulantes</taxon>
    </lineage>
</organism>
<dbReference type="Pfam" id="PF04082">
    <property type="entry name" value="Fungal_trans"/>
    <property type="match status" value="1"/>
</dbReference>
<accession>A0A1L9T464</accession>
<evidence type="ECO:0000313" key="8">
    <source>
        <dbReference type="EMBL" id="OJJ54141.1"/>
    </source>
</evidence>
<dbReference type="InterPro" id="IPR036864">
    <property type="entry name" value="Zn2-C6_fun-type_DNA-bd_sf"/>
</dbReference>
<dbReference type="SUPFAM" id="SSF57701">
    <property type="entry name" value="Zn2/Cys6 DNA-binding domain"/>
    <property type="match status" value="1"/>
</dbReference>
<dbReference type="GO" id="GO:0008270">
    <property type="term" value="F:zinc ion binding"/>
    <property type="evidence" value="ECO:0007669"/>
    <property type="project" value="InterPro"/>
</dbReference>
<feature type="compositionally biased region" description="Polar residues" evidence="6">
    <location>
        <begin position="97"/>
        <end position="109"/>
    </location>
</feature>
<dbReference type="PROSITE" id="PS50048">
    <property type="entry name" value="ZN2_CY6_FUNGAL_2"/>
    <property type="match status" value="1"/>
</dbReference>
<dbReference type="Gene3D" id="4.10.240.10">
    <property type="entry name" value="Zn(2)-C6 fungal-type DNA-binding domain"/>
    <property type="match status" value="1"/>
</dbReference>
<feature type="region of interest" description="Disordered" evidence="6">
    <location>
        <begin position="81"/>
        <end position="113"/>
    </location>
</feature>
<keyword evidence="4" id="KW-0804">Transcription</keyword>
<dbReference type="InterPro" id="IPR001138">
    <property type="entry name" value="Zn2Cys6_DnaBD"/>
</dbReference>
<dbReference type="VEuPathDB" id="FungiDB:ASPSYDRAFT_136274"/>
<dbReference type="EMBL" id="KV878595">
    <property type="protein sequence ID" value="OJJ54141.1"/>
    <property type="molecule type" value="Genomic_DNA"/>
</dbReference>
<dbReference type="Pfam" id="PF00172">
    <property type="entry name" value="Zn_clus"/>
    <property type="match status" value="1"/>
</dbReference>
<keyword evidence="1" id="KW-0479">Metal-binding</keyword>
<keyword evidence="2" id="KW-0805">Transcription regulation</keyword>
<dbReference type="PROSITE" id="PS00463">
    <property type="entry name" value="ZN2_CY6_FUNGAL_1"/>
    <property type="match status" value="1"/>
</dbReference>